<gene>
    <name evidence="2" type="ORF">EVAR_92620_1</name>
</gene>
<evidence type="ECO:0000313" key="2">
    <source>
        <dbReference type="EMBL" id="GBP06656.1"/>
    </source>
</evidence>
<protein>
    <submittedName>
        <fullName evidence="2">Uncharacterized protein</fullName>
    </submittedName>
</protein>
<reference evidence="2 3" key="1">
    <citation type="journal article" date="2019" name="Commun. Biol.">
        <title>The bagworm genome reveals a unique fibroin gene that provides high tensile strength.</title>
        <authorList>
            <person name="Kono N."/>
            <person name="Nakamura H."/>
            <person name="Ohtoshi R."/>
            <person name="Tomita M."/>
            <person name="Numata K."/>
            <person name="Arakawa K."/>
        </authorList>
    </citation>
    <scope>NUCLEOTIDE SEQUENCE [LARGE SCALE GENOMIC DNA]</scope>
</reference>
<dbReference type="AlphaFoldDB" id="A0A4C1SXH6"/>
<sequence length="92" mass="10409">MSMSIFVEASEERALAEGLSLTTGRARADNRWCSSGNKFIDGVHRDHHDDDFAPQWPLPRRTEVRGPQSEIKGLREGVPQQWSGKIGQEKVY</sequence>
<evidence type="ECO:0000256" key="1">
    <source>
        <dbReference type="SAM" id="MobiDB-lite"/>
    </source>
</evidence>
<keyword evidence="3" id="KW-1185">Reference proteome</keyword>
<dbReference type="EMBL" id="BGZK01000023">
    <property type="protein sequence ID" value="GBP06656.1"/>
    <property type="molecule type" value="Genomic_DNA"/>
</dbReference>
<dbReference type="Proteomes" id="UP000299102">
    <property type="component" value="Unassembled WGS sequence"/>
</dbReference>
<evidence type="ECO:0000313" key="3">
    <source>
        <dbReference type="Proteomes" id="UP000299102"/>
    </source>
</evidence>
<accession>A0A4C1SXH6</accession>
<comment type="caution">
    <text evidence="2">The sequence shown here is derived from an EMBL/GenBank/DDBJ whole genome shotgun (WGS) entry which is preliminary data.</text>
</comment>
<proteinExistence type="predicted"/>
<feature type="region of interest" description="Disordered" evidence="1">
    <location>
        <begin position="44"/>
        <end position="92"/>
    </location>
</feature>
<name>A0A4C1SXH6_EUMVA</name>
<organism evidence="2 3">
    <name type="scientific">Eumeta variegata</name>
    <name type="common">Bagworm moth</name>
    <name type="synonym">Eumeta japonica</name>
    <dbReference type="NCBI Taxonomy" id="151549"/>
    <lineage>
        <taxon>Eukaryota</taxon>
        <taxon>Metazoa</taxon>
        <taxon>Ecdysozoa</taxon>
        <taxon>Arthropoda</taxon>
        <taxon>Hexapoda</taxon>
        <taxon>Insecta</taxon>
        <taxon>Pterygota</taxon>
        <taxon>Neoptera</taxon>
        <taxon>Endopterygota</taxon>
        <taxon>Lepidoptera</taxon>
        <taxon>Glossata</taxon>
        <taxon>Ditrysia</taxon>
        <taxon>Tineoidea</taxon>
        <taxon>Psychidae</taxon>
        <taxon>Oiketicinae</taxon>
        <taxon>Eumeta</taxon>
    </lineage>
</organism>